<protein>
    <recommendedName>
        <fullName evidence="2">Flagellar protein FliT</fullName>
    </recommendedName>
</protein>
<evidence type="ECO:0000313" key="1">
    <source>
        <dbReference type="EMBL" id="MPN58003.1"/>
    </source>
</evidence>
<dbReference type="EMBL" id="VSSQ01130230">
    <property type="protein sequence ID" value="MPN58003.1"/>
    <property type="molecule type" value="Genomic_DNA"/>
</dbReference>
<sequence>MLEPGVSSRLDLGNIISLLTQLIRQAEAGEWEAVVLMQPNVCQQLADLESLYRSPVAISNTSSADRARLTEINALINKAELACATRREQIAPLVGSLKALPDPVKA</sequence>
<reference evidence="1" key="1">
    <citation type="submission" date="2019-08" db="EMBL/GenBank/DDBJ databases">
        <authorList>
            <person name="Kucharzyk K."/>
            <person name="Murdoch R.W."/>
            <person name="Higgins S."/>
            <person name="Loffler F."/>
        </authorList>
    </citation>
    <scope>NUCLEOTIDE SEQUENCE</scope>
</reference>
<accession>A0A645JEJ4</accession>
<organism evidence="1">
    <name type="scientific">bioreactor metagenome</name>
    <dbReference type="NCBI Taxonomy" id="1076179"/>
    <lineage>
        <taxon>unclassified sequences</taxon>
        <taxon>metagenomes</taxon>
        <taxon>ecological metagenomes</taxon>
    </lineage>
</organism>
<comment type="caution">
    <text evidence="1">The sequence shown here is derived from an EMBL/GenBank/DDBJ whole genome shotgun (WGS) entry which is preliminary data.</text>
</comment>
<evidence type="ECO:0008006" key="2">
    <source>
        <dbReference type="Google" id="ProtNLM"/>
    </source>
</evidence>
<proteinExistence type="predicted"/>
<name>A0A645JEJ4_9ZZZZ</name>
<dbReference type="AlphaFoldDB" id="A0A645JEJ4"/>
<gene>
    <name evidence="1" type="ORF">SDC9_205699</name>
</gene>